<name>A0A1G6YXH7_9BRAD</name>
<dbReference type="EMBL" id="FMZW01000017">
    <property type="protein sequence ID" value="SDD95050.1"/>
    <property type="molecule type" value="Genomic_DNA"/>
</dbReference>
<reference evidence="2 3" key="1">
    <citation type="submission" date="2016-10" db="EMBL/GenBank/DDBJ databases">
        <authorList>
            <person name="de Groot N.N."/>
        </authorList>
    </citation>
    <scope>NUCLEOTIDE SEQUENCE [LARGE SCALE GENOMIC DNA]</scope>
    <source>
        <strain evidence="2 3">R5</strain>
    </source>
</reference>
<sequence length="161" mass="16660">MFKRLLLGISLSAALAVAAAAQTISVPQVQSMGQNDLVQVVPGGLPSAQEVFATPGAIGGVLQYSQQTPLTAFTITVPNATSFLYLTPAGTLATGTLTMEAAPVSDGQKFCLLDTQTQTAITIAANTGQSLGGLANPTALVAGTTYCWFYNAQTATWYRIQ</sequence>
<protein>
    <recommendedName>
        <fullName evidence="4">DUF4402 domain-containing protein</fullName>
    </recommendedName>
</protein>
<dbReference type="Proteomes" id="UP000199245">
    <property type="component" value="Unassembled WGS sequence"/>
</dbReference>
<feature type="chain" id="PRO_5011741123" description="DUF4402 domain-containing protein" evidence="1">
    <location>
        <begin position="22"/>
        <end position="161"/>
    </location>
</feature>
<evidence type="ECO:0000313" key="3">
    <source>
        <dbReference type="Proteomes" id="UP000199245"/>
    </source>
</evidence>
<feature type="signal peptide" evidence="1">
    <location>
        <begin position="1"/>
        <end position="21"/>
    </location>
</feature>
<dbReference type="AlphaFoldDB" id="A0A1G6YXH7"/>
<evidence type="ECO:0008006" key="4">
    <source>
        <dbReference type="Google" id="ProtNLM"/>
    </source>
</evidence>
<proteinExistence type="predicted"/>
<dbReference type="RefSeq" id="WP_092084063.1">
    <property type="nucleotide sequence ID" value="NZ_FMZW01000017.1"/>
</dbReference>
<accession>A0A1G6YXH7</accession>
<evidence type="ECO:0000256" key="1">
    <source>
        <dbReference type="SAM" id="SignalP"/>
    </source>
</evidence>
<keyword evidence="1" id="KW-0732">Signal</keyword>
<gene>
    <name evidence="2" type="ORF">SAMN05216337_1017134</name>
</gene>
<organism evidence="2 3">
    <name type="scientific">Bradyrhizobium brasilense</name>
    <dbReference type="NCBI Taxonomy" id="1419277"/>
    <lineage>
        <taxon>Bacteria</taxon>
        <taxon>Pseudomonadati</taxon>
        <taxon>Pseudomonadota</taxon>
        <taxon>Alphaproteobacteria</taxon>
        <taxon>Hyphomicrobiales</taxon>
        <taxon>Nitrobacteraceae</taxon>
        <taxon>Bradyrhizobium</taxon>
    </lineage>
</organism>
<evidence type="ECO:0000313" key="2">
    <source>
        <dbReference type="EMBL" id="SDD95050.1"/>
    </source>
</evidence>